<feature type="compositionally biased region" description="Basic and acidic residues" evidence="1">
    <location>
        <begin position="219"/>
        <end position="229"/>
    </location>
</feature>
<evidence type="ECO:0000256" key="1">
    <source>
        <dbReference type="SAM" id="MobiDB-lite"/>
    </source>
</evidence>
<feature type="compositionally biased region" description="Low complexity" evidence="1">
    <location>
        <begin position="166"/>
        <end position="179"/>
    </location>
</feature>
<feature type="region of interest" description="Disordered" evidence="1">
    <location>
        <begin position="166"/>
        <end position="189"/>
    </location>
</feature>
<proteinExistence type="predicted"/>
<feature type="compositionally biased region" description="Low complexity" evidence="1">
    <location>
        <begin position="16"/>
        <end position="34"/>
    </location>
</feature>
<feature type="compositionally biased region" description="Basic residues" evidence="1">
    <location>
        <begin position="80"/>
        <end position="89"/>
    </location>
</feature>
<dbReference type="AlphaFoldDB" id="A0A6J4HG98"/>
<protein>
    <submittedName>
        <fullName evidence="2">Uncharacterized protein</fullName>
    </submittedName>
</protein>
<organism evidence="2">
    <name type="scientific">uncultured Acidimicrobiales bacterium</name>
    <dbReference type="NCBI Taxonomy" id="310071"/>
    <lineage>
        <taxon>Bacteria</taxon>
        <taxon>Bacillati</taxon>
        <taxon>Actinomycetota</taxon>
        <taxon>Acidimicrobiia</taxon>
        <taxon>Acidimicrobiales</taxon>
        <taxon>environmental samples</taxon>
    </lineage>
</organism>
<name>A0A6J4HG98_9ACTN</name>
<feature type="region of interest" description="Disordered" evidence="1">
    <location>
        <begin position="262"/>
        <end position="294"/>
    </location>
</feature>
<evidence type="ECO:0000313" key="2">
    <source>
        <dbReference type="EMBL" id="CAA9222321.1"/>
    </source>
</evidence>
<feature type="compositionally biased region" description="Basic residues" evidence="1">
    <location>
        <begin position="133"/>
        <end position="145"/>
    </location>
</feature>
<reference evidence="2" key="1">
    <citation type="submission" date="2020-02" db="EMBL/GenBank/DDBJ databases">
        <authorList>
            <person name="Meier V. D."/>
        </authorList>
    </citation>
    <scope>NUCLEOTIDE SEQUENCE</scope>
    <source>
        <strain evidence="2">AVDCRST_MAG20</strain>
    </source>
</reference>
<feature type="compositionally biased region" description="Basic and acidic residues" evidence="1">
    <location>
        <begin position="97"/>
        <end position="108"/>
    </location>
</feature>
<feature type="region of interest" description="Disordered" evidence="1">
    <location>
        <begin position="205"/>
        <end position="235"/>
    </location>
</feature>
<feature type="non-terminal residue" evidence="2">
    <location>
        <position position="1"/>
    </location>
</feature>
<gene>
    <name evidence="2" type="ORF">AVDCRST_MAG20-647</name>
</gene>
<feature type="compositionally biased region" description="Gly residues" evidence="1">
    <location>
        <begin position="57"/>
        <end position="73"/>
    </location>
</feature>
<sequence length="307" mass="32134">GARPPTRPPLVEAGGVAQPEPARAVVAPRAHAPAGDLQRQGPLQAAARPPVPAGHLRGQGGHARPRGAGGGGAAPAPSHRAARRPRRPAGGRPAGRLRREADPRERGLRGGVRRRTCGGPPPAPGARLGLRLRPPRPRRAGAPLRRRRWVAGEALRAGTQPRVGLRAGAAADPRRGAAPGERRRRARGPQAVRLQRHLPVRAGRHRPVRPTDAGLLRPGLDRPRPDRRVPAQPGPAAATVAAARHDRAGRAARCRHRLRAGRPVHPAGAGAGGRAHQQPCGWGQPLPPPGVEHALRRLLGGAPPVPL</sequence>
<dbReference type="EMBL" id="CADCSY010000033">
    <property type="protein sequence ID" value="CAA9222321.1"/>
    <property type="molecule type" value="Genomic_DNA"/>
</dbReference>
<feature type="non-terminal residue" evidence="2">
    <location>
        <position position="307"/>
    </location>
</feature>
<feature type="region of interest" description="Disordered" evidence="1">
    <location>
        <begin position="1"/>
        <end position="145"/>
    </location>
</feature>
<accession>A0A6J4HG98</accession>